<evidence type="ECO:0000313" key="1">
    <source>
        <dbReference type="EMBL" id="KAJ9088158.1"/>
    </source>
</evidence>
<sequence length="318" mass="33882">MNSVAKMHCESIQKVQLPQIAVVGAGSVGSAIAYAVVLRNLRAKVLLVDKFNNVCEGQVKDLEDSAFLSPTKVAMGTMEEAGKSDIIIVTAGAKQQPGESRDALVGRNKEILSSIISDMGAINPSAIWLVVANPVDILTSLAQKLTGLPQNQVLGTGTFLDTERLRAVLAKRLEICASSIHCQVLGEHGDKQVVAWSLGTLAGGLPLLSHPRLSCLDQAELDQLSSYVARRAYDIIDLKGSTHFGIGACAAVLCDAILSDSHKVFPVSNFHPGHQVYMSYPAILSRSGIESIVGDLPLSQEENDRLTQVAECLKEATS</sequence>
<proteinExistence type="predicted"/>
<name>A0ACC2UMT9_9FUNG</name>
<comment type="caution">
    <text evidence="1">The sequence shown here is derived from an EMBL/GenBank/DDBJ whole genome shotgun (WGS) entry which is preliminary data.</text>
</comment>
<dbReference type="Proteomes" id="UP001165960">
    <property type="component" value="Unassembled WGS sequence"/>
</dbReference>
<dbReference type="EMBL" id="QTSX02000148">
    <property type="protein sequence ID" value="KAJ9088158.1"/>
    <property type="molecule type" value="Genomic_DNA"/>
</dbReference>
<evidence type="ECO:0000313" key="2">
    <source>
        <dbReference type="Proteomes" id="UP001165960"/>
    </source>
</evidence>
<organism evidence="1 2">
    <name type="scientific">Entomophthora muscae</name>
    <dbReference type="NCBI Taxonomy" id="34485"/>
    <lineage>
        <taxon>Eukaryota</taxon>
        <taxon>Fungi</taxon>
        <taxon>Fungi incertae sedis</taxon>
        <taxon>Zoopagomycota</taxon>
        <taxon>Entomophthoromycotina</taxon>
        <taxon>Entomophthoromycetes</taxon>
        <taxon>Entomophthorales</taxon>
        <taxon>Entomophthoraceae</taxon>
        <taxon>Entomophthora</taxon>
    </lineage>
</organism>
<accession>A0ACC2UMT9</accession>
<reference evidence="1" key="1">
    <citation type="submission" date="2022-04" db="EMBL/GenBank/DDBJ databases">
        <title>Genome of the entomopathogenic fungus Entomophthora muscae.</title>
        <authorList>
            <person name="Elya C."/>
            <person name="Lovett B.R."/>
            <person name="Lee E."/>
            <person name="Macias A.M."/>
            <person name="Hajek A.E."/>
            <person name="De Bivort B.L."/>
            <person name="Kasson M.T."/>
            <person name="De Fine Licht H.H."/>
            <person name="Stajich J.E."/>
        </authorList>
    </citation>
    <scope>NUCLEOTIDE SEQUENCE</scope>
    <source>
        <strain evidence="1">Berkeley</strain>
    </source>
</reference>
<protein>
    <submittedName>
        <fullName evidence="1">Uncharacterized protein</fullName>
    </submittedName>
</protein>
<keyword evidence="2" id="KW-1185">Reference proteome</keyword>
<gene>
    <name evidence="1" type="ORF">DSO57_1025898</name>
</gene>